<dbReference type="eggNOG" id="ENOG5033JSH">
    <property type="taxonomic scope" value="Bacteria"/>
</dbReference>
<keyword evidence="2" id="KW-0732">Signal</keyword>
<dbReference type="RefSeq" id="WP_002655375.1">
    <property type="nucleotide sequence ID" value="NZ_CH672377.1"/>
</dbReference>
<evidence type="ECO:0008006" key="5">
    <source>
        <dbReference type="Google" id="ProtNLM"/>
    </source>
</evidence>
<dbReference type="OrthoDB" id="284466at2"/>
<dbReference type="EMBL" id="AANZ01000001">
    <property type="protein sequence ID" value="EAQ82505.1"/>
    <property type="molecule type" value="Genomic_DNA"/>
</dbReference>
<feature type="signal peptide" evidence="2">
    <location>
        <begin position="1"/>
        <end position="22"/>
    </location>
</feature>
<name>A3ZL72_9BACT</name>
<feature type="compositionally biased region" description="Basic and acidic residues" evidence="1">
    <location>
        <begin position="227"/>
        <end position="250"/>
    </location>
</feature>
<organism evidence="3 4">
    <name type="scientific">Blastopirellula marina DSM 3645</name>
    <dbReference type="NCBI Taxonomy" id="314230"/>
    <lineage>
        <taxon>Bacteria</taxon>
        <taxon>Pseudomonadati</taxon>
        <taxon>Planctomycetota</taxon>
        <taxon>Planctomycetia</taxon>
        <taxon>Pirellulales</taxon>
        <taxon>Pirellulaceae</taxon>
        <taxon>Blastopirellula</taxon>
    </lineage>
</organism>
<dbReference type="AlphaFoldDB" id="A3ZL72"/>
<reference evidence="3 4" key="1">
    <citation type="submission" date="2006-02" db="EMBL/GenBank/DDBJ databases">
        <authorList>
            <person name="Amann R."/>
            <person name="Ferriera S."/>
            <person name="Johnson J."/>
            <person name="Kravitz S."/>
            <person name="Halpern A."/>
            <person name="Remington K."/>
            <person name="Beeson K."/>
            <person name="Tran B."/>
            <person name="Rogers Y.-H."/>
            <person name="Friedman R."/>
            <person name="Venter J.C."/>
        </authorList>
    </citation>
    <scope>NUCLEOTIDE SEQUENCE [LARGE SCALE GENOMIC DNA]</scope>
    <source>
        <strain evidence="3 4">DSM 3645</strain>
    </source>
</reference>
<evidence type="ECO:0000313" key="4">
    <source>
        <dbReference type="Proteomes" id="UP000004358"/>
    </source>
</evidence>
<comment type="caution">
    <text evidence="3">The sequence shown here is derived from an EMBL/GenBank/DDBJ whole genome shotgun (WGS) entry which is preliminary data.</text>
</comment>
<feature type="region of interest" description="Disordered" evidence="1">
    <location>
        <begin position="226"/>
        <end position="268"/>
    </location>
</feature>
<sequence>MLRIAHFLTTVILLCASSVALAQPKPERQNFTIKGQIVGMQGAIMQVKADDGTPWLLKVEVKPEDMQLSGAAEPGWIAPGMFVSFTGKFDGRGNSQEPVSEVTVFTPREGTPLGVTEEESLDGISSLFGGDDGSSKPKRKAADEITTYLVNGRVAGVARDGKLNVVAGGTRVSVELAEDAAVKVSVSDPRLIRPGDKLEAGGWYYQKGQGIISGKLLIEAQPFAAPEDPKKARIRAREEAERARKGEMPKAEPAAAAEDEGVKPAAEE</sequence>
<dbReference type="Proteomes" id="UP000004358">
    <property type="component" value="Unassembled WGS sequence"/>
</dbReference>
<accession>A3ZL72</accession>
<dbReference type="HOGENOM" id="CLU_1036937_0_0_0"/>
<proteinExistence type="predicted"/>
<protein>
    <recommendedName>
        <fullName evidence="5">DUF5666 domain-containing protein</fullName>
    </recommendedName>
</protein>
<feature type="chain" id="PRO_5002664851" description="DUF5666 domain-containing protein" evidence="2">
    <location>
        <begin position="23"/>
        <end position="268"/>
    </location>
</feature>
<evidence type="ECO:0000313" key="3">
    <source>
        <dbReference type="EMBL" id="EAQ82505.1"/>
    </source>
</evidence>
<gene>
    <name evidence="3" type="ORF">DSM3645_08907</name>
</gene>
<evidence type="ECO:0000256" key="1">
    <source>
        <dbReference type="SAM" id="MobiDB-lite"/>
    </source>
</evidence>
<evidence type="ECO:0000256" key="2">
    <source>
        <dbReference type="SAM" id="SignalP"/>
    </source>
</evidence>